<gene>
    <name evidence="1" type="ORF">FYJ30_12150</name>
</gene>
<evidence type="ECO:0000313" key="2">
    <source>
        <dbReference type="Proteomes" id="UP000460950"/>
    </source>
</evidence>
<reference evidence="1 2" key="1">
    <citation type="submission" date="2019-09" db="EMBL/GenBank/DDBJ databases">
        <title>In-depth cultivation of the pig gut microbiome towards novel bacterial diversity and tailored functional studies.</title>
        <authorList>
            <person name="Wylensek D."/>
            <person name="Hitch T.C.A."/>
            <person name="Clavel T."/>
        </authorList>
    </citation>
    <scope>NUCLEOTIDE SEQUENCE [LARGE SCALE GENOMIC DNA]</scope>
    <source>
        <strain evidence="1 2">WCA-389-WT-3C</strain>
    </source>
</reference>
<dbReference type="RefSeq" id="WP_154577482.1">
    <property type="nucleotide sequence ID" value="NZ_DAWEEQ010000118.1"/>
</dbReference>
<accession>A0A7K0JG80</accession>
<dbReference type="InterPro" id="IPR054231">
    <property type="entry name" value="DUF6956"/>
</dbReference>
<organism evidence="1 2">
    <name type="scientific">Phocaeicola vulgatus</name>
    <name type="common">Bacteroides vulgatus</name>
    <dbReference type="NCBI Taxonomy" id="821"/>
    <lineage>
        <taxon>Bacteria</taxon>
        <taxon>Pseudomonadati</taxon>
        <taxon>Bacteroidota</taxon>
        <taxon>Bacteroidia</taxon>
        <taxon>Bacteroidales</taxon>
        <taxon>Bacteroidaceae</taxon>
        <taxon>Phocaeicola</taxon>
    </lineage>
</organism>
<evidence type="ECO:0000313" key="1">
    <source>
        <dbReference type="EMBL" id="MSS49024.1"/>
    </source>
</evidence>
<dbReference type="EMBL" id="VULU01000021">
    <property type="protein sequence ID" value="MSS49024.1"/>
    <property type="molecule type" value="Genomic_DNA"/>
</dbReference>
<name>A0A7K0JG80_PHOVU</name>
<proteinExistence type="predicted"/>
<comment type="caution">
    <text evidence="1">The sequence shown here is derived from an EMBL/GenBank/DDBJ whole genome shotgun (WGS) entry which is preliminary data.</text>
</comment>
<protein>
    <submittedName>
        <fullName evidence="1">Uncharacterized protein</fullName>
    </submittedName>
</protein>
<sequence length="63" mass="7265">MNKPIYQTMKVVFAEPIRALNEMFSDTQSWGVSTLKEWIDGYESTRFTAIDGHTAIITSEYNM</sequence>
<dbReference type="Proteomes" id="UP000460950">
    <property type="component" value="Unassembled WGS sequence"/>
</dbReference>
<dbReference type="AlphaFoldDB" id="A0A7K0JG80"/>
<dbReference type="Pfam" id="PF22273">
    <property type="entry name" value="DUF6956"/>
    <property type="match status" value="1"/>
</dbReference>